<comment type="caution">
    <text evidence="1">The sequence shown here is derived from an EMBL/GenBank/DDBJ whole genome shotgun (WGS) entry which is preliminary data.</text>
</comment>
<accession>A0A074SSA4</accession>
<dbReference type="STRING" id="1423351.A0A074SSA4"/>
<dbReference type="GO" id="GO:0016740">
    <property type="term" value="F:transferase activity"/>
    <property type="evidence" value="ECO:0007669"/>
    <property type="project" value="UniProtKB-KW"/>
</dbReference>
<dbReference type="EMBL" id="AZST01000085">
    <property type="protein sequence ID" value="KEP52842.1"/>
    <property type="molecule type" value="Genomic_DNA"/>
</dbReference>
<keyword evidence="1" id="KW-0808">Transferase</keyword>
<protein>
    <submittedName>
        <fullName evidence="1">Chloramphenicol phosphotransferase-like protein</fullName>
    </submittedName>
</protein>
<sequence length="201" mass="22713">MPYQQSSEGKIVILNGFPGTGKFTILKRVKELLPPNKSCLLDNHLLIDPVQAIYPNRSPEHHELRRKVRRPIFEELSKLAQEGHVVLMTACLADDNNTDANVFQEHLAMVRGTEVPIFWVNVHCDQVVLEQRVGSPERCWSTKTKLTDVDVLRKMVSEHRLIQPRASGDELVRLVIESLDVSGAVETSVARLMNMVGLTQE</sequence>
<dbReference type="HOGENOM" id="CLU_092496_0_0_1"/>
<dbReference type="Proteomes" id="UP000027456">
    <property type="component" value="Unassembled WGS sequence"/>
</dbReference>
<organism evidence="1 2">
    <name type="scientific">Rhizoctonia solani 123E</name>
    <dbReference type="NCBI Taxonomy" id="1423351"/>
    <lineage>
        <taxon>Eukaryota</taxon>
        <taxon>Fungi</taxon>
        <taxon>Dikarya</taxon>
        <taxon>Basidiomycota</taxon>
        <taxon>Agaricomycotina</taxon>
        <taxon>Agaricomycetes</taxon>
        <taxon>Cantharellales</taxon>
        <taxon>Ceratobasidiaceae</taxon>
        <taxon>Rhizoctonia</taxon>
    </lineage>
</organism>
<dbReference type="Gene3D" id="3.40.50.300">
    <property type="entry name" value="P-loop containing nucleotide triphosphate hydrolases"/>
    <property type="match status" value="1"/>
</dbReference>
<gene>
    <name evidence="1" type="ORF">V565_039240</name>
</gene>
<evidence type="ECO:0000313" key="2">
    <source>
        <dbReference type="Proteomes" id="UP000027456"/>
    </source>
</evidence>
<dbReference type="Pfam" id="PF07931">
    <property type="entry name" value="CPT"/>
    <property type="match status" value="1"/>
</dbReference>
<dbReference type="InterPro" id="IPR027417">
    <property type="entry name" value="P-loop_NTPase"/>
</dbReference>
<dbReference type="SUPFAM" id="SSF52540">
    <property type="entry name" value="P-loop containing nucleoside triphosphate hydrolases"/>
    <property type="match status" value="1"/>
</dbReference>
<proteinExistence type="predicted"/>
<dbReference type="OrthoDB" id="5426988at2759"/>
<evidence type="ECO:0000313" key="1">
    <source>
        <dbReference type="EMBL" id="KEP52842.1"/>
    </source>
</evidence>
<dbReference type="AlphaFoldDB" id="A0A074SSA4"/>
<name>A0A074SSA4_9AGAM</name>
<reference evidence="1 2" key="1">
    <citation type="submission" date="2013-12" db="EMBL/GenBank/DDBJ databases">
        <authorList>
            <person name="Cubeta M."/>
            <person name="Pakala S."/>
            <person name="Fedorova N."/>
            <person name="Thomas E."/>
            <person name="Dean R."/>
            <person name="Jabaji S."/>
            <person name="Neate S."/>
            <person name="Toda T."/>
            <person name="Tavantzis S."/>
            <person name="Vilgalys R."/>
            <person name="Bharathan N."/>
            <person name="Pakala S."/>
            <person name="Losada L.S."/>
            <person name="Zafar N."/>
            <person name="Nierman W."/>
        </authorList>
    </citation>
    <scope>NUCLEOTIDE SEQUENCE [LARGE SCALE GENOMIC DNA]</scope>
    <source>
        <strain evidence="1 2">123E</strain>
    </source>
</reference>
<keyword evidence="2" id="KW-1185">Reference proteome</keyword>